<reference evidence="2" key="1">
    <citation type="submission" date="2019-03" db="EMBL/GenBank/DDBJ databases">
        <authorList>
            <person name="Mank J."/>
            <person name="Almeida P."/>
        </authorList>
    </citation>
    <scope>NUCLEOTIDE SEQUENCE</scope>
    <source>
        <strain evidence="2">78183</strain>
    </source>
</reference>
<accession>A0A6N2KYR6</accession>
<organism evidence="2">
    <name type="scientific">Salix viminalis</name>
    <name type="common">Common osier</name>
    <name type="synonym">Basket willow</name>
    <dbReference type="NCBI Taxonomy" id="40686"/>
    <lineage>
        <taxon>Eukaryota</taxon>
        <taxon>Viridiplantae</taxon>
        <taxon>Streptophyta</taxon>
        <taxon>Embryophyta</taxon>
        <taxon>Tracheophyta</taxon>
        <taxon>Spermatophyta</taxon>
        <taxon>Magnoliopsida</taxon>
        <taxon>eudicotyledons</taxon>
        <taxon>Gunneridae</taxon>
        <taxon>Pentapetalae</taxon>
        <taxon>rosids</taxon>
        <taxon>fabids</taxon>
        <taxon>Malpighiales</taxon>
        <taxon>Salicaceae</taxon>
        <taxon>Saliceae</taxon>
        <taxon>Salix</taxon>
    </lineage>
</organism>
<feature type="region of interest" description="Disordered" evidence="1">
    <location>
        <begin position="170"/>
        <end position="190"/>
    </location>
</feature>
<dbReference type="InterPro" id="IPR040344">
    <property type="entry name" value="At3g17950-like"/>
</dbReference>
<proteinExistence type="predicted"/>
<evidence type="ECO:0000256" key="1">
    <source>
        <dbReference type="SAM" id="MobiDB-lite"/>
    </source>
</evidence>
<sequence length="247" mass="26621">MAAEGNEASNGWPLGLMNTRLRVMETIQAAPAEPYSSRIRSSSFSSFSSSNLDTESTASFFQDSSVPLGRLIGIRPGNGGLYFPRRVHADEREKIAIGATRTASSEVSGARRADISQGICIPLLLFICQKSKNARPKTLEAKSHTLPQIAMSATAAARSFLRSTPAAARMASAPKPKPGSKPAFSPFRVSKQSPLSPRILRSPVEMSCCVETMLPYHTATSSALLNSMLSVSRRSYGWTPEGQCKPR</sequence>
<gene>
    <name evidence="2" type="ORF">SVIM_LOCUS152446</name>
</gene>
<name>A0A6N2KYR6_SALVM</name>
<dbReference type="EMBL" id="CAADRP010000890">
    <property type="protein sequence ID" value="VFU33412.1"/>
    <property type="molecule type" value="Genomic_DNA"/>
</dbReference>
<evidence type="ECO:0000313" key="2">
    <source>
        <dbReference type="EMBL" id="VFU33412.1"/>
    </source>
</evidence>
<dbReference type="PANTHER" id="PTHR33544">
    <property type="entry name" value="DUF4005 DOMAIN-CONTAINING PROTEIN-RELATED"/>
    <property type="match status" value="1"/>
</dbReference>
<dbReference type="PANTHER" id="PTHR33544:SF14">
    <property type="entry name" value="PROTEIN, PUTATIVE-RELATED"/>
    <property type="match status" value="1"/>
</dbReference>
<dbReference type="AlphaFoldDB" id="A0A6N2KYR6"/>
<protein>
    <submittedName>
        <fullName evidence="2">Uncharacterized protein</fullName>
    </submittedName>
</protein>